<dbReference type="AlphaFoldDB" id="A0AAV7KU56"/>
<keyword evidence="1" id="KW-1133">Transmembrane helix</keyword>
<organism evidence="2 3">
    <name type="scientific">Pleurodeles waltl</name>
    <name type="common">Iberian ribbed newt</name>
    <dbReference type="NCBI Taxonomy" id="8319"/>
    <lineage>
        <taxon>Eukaryota</taxon>
        <taxon>Metazoa</taxon>
        <taxon>Chordata</taxon>
        <taxon>Craniata</taxon>
        <taxon>Vertebrata</taxon>
        <taxon>Euteleostomi</taxon>
        <taxon>Amphibia</taxon>
        <taxon>Batrachia</taxon>
        <taxon>Caudata</taxon>
        <taxon>Salamandroidea</taxon>
        <taxon>Salamandridae</taxon>
        <taxon>Pleurodelinae</taxon>
        <taxon>Pleurodeles</taxon>
    </lineage>
</organism>
<gene>
    <name evidence="2" type="ORF">NDU88_002917</name>
</gene>
<proteinExistence type="predicted"/>
<protein>
    <submittedName>
        <fullName evidence="2">Uncharacterized protein</fullName>
    </submittedName>
</protein>
<evidence type="ECO:0000256" key="1">
    <source>
        <dbReference type="SAM" id="Phobius"/>
    </source>
</evidence>
<reference evidence="2" key="1">
    <citation type="journal article" date="2022" name="bioRxiv">
        <title>Sequencing and chromosome-scale assembly of the giantPleurodeles waltlgenome.</title>
        <authorList>
            <person name="Brown T."/>
            <person name="Elewa A."/>
            <person name="Iarovenko S."/>
            <person name="Subramanian E."/>
            <person name="Araus A.J."/>
            <person name="Petzold A."/>
            <person name="Susuki M."/>
            <person name="Suzuki K.-i.T."/>
            <person name="Hayashi T."/>
            <person name="Toyoda A."/>
            <person name="Oliveira C."/>
            <person name="Osipova E."/>
            <person name="Leigh N.D."/>
            <person name="Simon A."/>
            <person name="Yun M.H."/>
        </authorList>
    </citation>
    <scope>NUCLEOTIDE SEQUENCE</scope>
    <source>
        <strain evidence="2">20211129_DDA</strain>
        <tissue evidence="2">Liver</tissue>
    </source>
</reference>
<feature type="transmembrane region" description="Helical" evidence="1">
    <location>
        <begin position="581"/>
        <end position="598"/>
    </location>
</feature>
<dbReference type="Proteomes" id="UP001066276">
    <property type="component" value="Chromosome 12"/>
</dbReference>
<keyword evidence="1" id="KW-0812">Transmembrane</keyword>
<keyword evidence="3" id="KW-1185">Reference proteome</keyword>
<evidence type="ECO:0000313" key="2">
    <source>
        <dbReference type="EMBL" id="KAJ1082752.1"/>
    </source>
</evidence>
<name>A0AAV7KU56_PLEWA</name>
<dbReference type="EMBL" id="JANPWB010000016">
    <property type="protein sequence ID" value="KAJ1082752.1"/>
    <property type="molecule type" value="Genomic_DNA"/>
</dbReference>
<sequence length="599" mass="64577">MEPSKVVQALKIMQDEGREDLIKEGVLEEAWVGLRRPKRLSSRGVSAAVIACSSSPQKCKKFKAKSAEGRKVSRSPDEFVETPAKVQGSPTWFARKRGAGRSSRRSGGSLAWRVAAGGRGAALSSAEAVLERQGAQRECVRAGWAGRIKTVVQAQPTKERVGRPAAILKERQLGGIPKMAAPIAEGKKVPVSLKLKRNAADLEAHEQINRSEDVILISDEEQEGLETFGLEFSEGELQSDRQFVEGFEGYAFIDEDSVGSFSKEVRKKSLVAESGLDLGEQVEFVDQDGVIFKGRLWGKSSGELNKRRFQVLQEVRQRDTEDVGVGCGAPRFQGGLKWLTVHLEAGRPSDCQSRPVKARAPLAHRREERVKSGAAYLTARESAMSLMGHGAGSLDEVPSTSRGATGRWEIQEEEDLDFEEEMEDRALLVSSAVGTEIAPSVAEVVRGDRPAMRRQDVAGSLPRGEVGKGIGCNWKGAIGGLLSKGGVDASIQVDSVDSGAGKSEVVLKEDASNVGTDVVHNVAVVNSGVVVALGAQMEFVLYGSSGHSFVRWAEKQAAARHFGRQLGLDGIRVKVNGAIDYFTVLGMIHGITIYAFFIG</sequence>
<accession>A0AAV7KU56</accession>
<evidence type="ECO:0000313" key="3">
    <source>
        <dbReference type="Proteomes" id="UP001066276"/>
    </source>
</evidence>
<comment type="caution">
    <text evidence="2">The sequence shown here is derived from an EMBL/GenBank/DDBJ whole genome shotgun (WGS) entry which is preliminary data.</text>
</comment>
<keyword evidence="1" id="KW-0472">Membrane</keyword>